<dbReference type="InterPro" id="IPR025833">
    <property type="entry name" value="GDYXXLXY"/>
</dbReference>
<evidence type="ECO:0000256" key="1">
    <source>
        <dbReference type="SAM" id="Phobius"/>
    </source>
</evidence>
<keyword evidence="1" id="KW-0472">Membrane</keyword>
<evidence type="ECO:0000313" key="2">
    <source>
        <dbReference type="EMBL" id="MFD1225295.1"/>
    </source>
</evidence>
<comment type="caution">
    <text evidence="2">The sequence shown here is derived from an EMBL/GenBank/DDBJ whole genome shotgun (WGS) entry which is preliminary data.</text>
</comment>
<reference evidence="3" key="1">
    <citation type="journal article" date="2019" name="Int. J. Syst. Evol. Microbiol.">
        <title>The Global Catalogue of Microorganisms (GCM) 10K type strain sequencing project: providing services to taxonomists for standard genome sequencing and annotation.</title>
        <authorList>
            <consortium name="The Broad Institute Genomics Platform"/>
            <consortium name="The Broad Institute Genome Sequencing Center for Infectious Disease"/>
            <person name="Wu L."/>
            <person name="Ma J."/>
        </authorList>
    </citation>
    <scope>NUCLEOTIDE SEQUENCE [LARGE SCALE GENOMIC DNA]</scope>
    <source>
        <strain evidence="3">CCUG 53270</strain>
    </source>
</reference>
<dbReference type="EMBL" id="JBHTLU010000058">
    <property type="protein sequence ID" value="MFD1225295.1"/>
    <property type="molecule type" value="Genomic_DNA"/>
</dbReference>
<proteinExistence type="predicted"/>
<keyword evidence="3" id="KW-1185">Reference proteome</keyword>
<feature type="transmembrane region" description="Helical" evidence="1">
    <location>
        <begin position="15"/>
        <end position="38"/>
    </location>
</feature>
<accession>A0ABW3V029</accession>
<dbReference type="Pfam" id="PF14345">
    <property type="entry name" value="GDYXXLXY"/>
    <property type="match status" value="1"/>
</dbReference>
<sequence length="180" mass="19991">MTEAIRSVSNPRRSWLLGLLVLLQLLFLGGIALSYYAVGWFGTEIKLKTVPVDPRDYLYGDYVVLGYDISRLDSSLWKVSDRKPKSGDHVFVLLKPGTGGFYEARGVYASKPSPQAEEVVLTGSIVNSWEDTISMKYGLEKYYVPEGTGRELEKQAGNLVAKVKVASWGQAKIVALEPRE</sequence>
<protein>
    <submittedName>
        <fullName evidence="2">GDYXXLXY domain-containing protein</fullName>
    </submittedName>
</protein>
<keyword evidence="1" id="KW-0812">Transmembrane</keyword>
<evidence type="ECO:0000313" key="3">
    <source>
        <dbReference type="Proteomes" id="UP001597180"/>
    </source>
</evidence>
<dbReference type="RefSeq" id="WP_345594043.1">
    <property type="nucleotide sequence ID" value="NZ_BAABJG010000052.1"/>
</dbReference>
<organism evidence="2 3">
    <name type="scientific">Paenibacillus vulneris</name>
    <dbReference type="NCBI Taxonomy" id="1133364"/>
    <lineage>
        <taxon>Bacteria</taxon>
        <taxon>Bacillati</taxon>
        <taxon>Bacillota</taxon>
        <taxon>Bacilli</taxon>
        <taxon>Bacillales</taxon>
        <taxon>Paenibacillaceae</taxon>
        <taxon>Paenibacillus</taxon>
    </lineage>
</organism>
<dbReference type="Proteomes" id="UP001597180">
    <property type="component" value="Unassembled WGS sequence"/>
</dbReference>
<name>A0ABW3V029_9BACL</name>
<gene>
    <name evidence="2" type="ORF">ACFQ4B_34965</name>
</gene>
<keyword evidence="1" id="KW-1133">Transmembrane helix</keyword>